<feature type="signal peptide" evidence="1">
    <location>
        <begin position="1"/>
        <end position="21"/>
    </location>
</feature>
<evidence type="ECO:0000313" key="2">
    <source>
        <dbReference type="Proteomes" id="UP000887572"/>
    </source>
</evidence>
<sequence>MWYFVLCLFAILSIIPTLASSSENGNAPKSSPYTNAAYIDAAVTAIATASSGTADVLMSLSGLGAYAAFFLKVIVTVGSVIVGELNPEANNIWWLNQRGIDTATRAIGLKIMTSQYITKVVHPINVMKNMTNEYVDPTIYKSRIFVDDYKSICKSGEKAPEEILAYLITHLVTSCNAPMSHNDAQRLANQRAYLAHVIYLSIKQKFGDKHISTLDLKVFNRRFATYASAVSAFFQEIKKNQGSFNDRKENESDQICFLRELISGTNFNFPKIEAYAIQLRDDLIDLGYIAGICANLSYDGHQPSMEKYAKKVAENIELIATHTAKWLNESLDSAWPAIHQQILLEQIMRIVPSPGEVIHDDLEVVIQLALPQLIATGTPNFVYQILIDAIPGGEQFFEGFEKYCFFHKNVYGFETIINRMPINFTNELEKENVHAHMMDMADYASSFNTLIQEVMGKVYNAPELPIIYSGCFQTGLGSMPFN</sequence>
<evidence type="ECO:0000313" key="3">
    <source>
        <dbReference type="WBParaSite" id="Gr19_v10_g9813.t1"/>
    </source>
</evidence>
<organism evidence="2 3">
    <name type="scientific">Globodera rostochiensis</name>
    <name type="common">Golden nematode worm</name>
    <name type="synonym">Heterodera rostochiensis</name>
    <dbReference type="NCBI Taxonomy" id="31243"/>
    <lineage>
        <taxon>Eukaryota</taxon>
        <taxon>Metazoa</taxon>
        <taxon>Ecdysozoa</taxon>
        <taxon>Nematoda</taxon>
        <taxon>Chromadorea</taxon>
        <taxon>Rhabditida</taxon>
        <taxon>Tylenchina</taxon>
        <taxon>Tylenchomorpha</taxon>
        <taxon>Tylenchoidea</taxon>
        <taxon>Heteroderidae</taxon>
        <taxon>Heteroderinae</taxon>
        <taxon>Globodera</taxon>
    </lineage>
</organism>
<accession>A0A914IDE0</accession>
<proteinExistence type="predicted"/>
<dbReference type="WBParaSite" id="Gr19_v10_g9813.t1">
    <property type="protein sequence ID" value="Gr19_v10_g9813.t1"/>
    <property type="gene ID" value="Gr19_v10_g9813"/>
</dbReference>
<evidence type="ECO:0000256" key="1">
    <source>
        <dbReference type="SAM" id="SignalP"/>
    </source>
</evidence>
<reference evidence="3" key="1">
    <citation type="submission" date="2022-11" db="UniProtKB">
        <authorList>
            <consortium name="WormBaseParasite"/>
        </authorList>
    </citation>
    <scope>IDENTIFICATION</scope>
</reference>
<dbReference type="AlphaFoldDB" id="A0A914IDE0"/>
<protein>
    <submittedName>
        <fullName evidence="3">Uncharacterized protein</fullName>
    </submittedName>
</protein>
<feature type="chain" id="PRO_5038035731" evidence="1">
    <location>
        <begin position="22"/>
        <end position="482"/>
    </location>
</feature>
<keyword evidence="1" id="KW-0732">Signal</keyword>
<dbReference type="Proteomes" id="UP000887572">
    <property type="component" value="Unplaced"/>
</dbReference>
<name>A0A914IDE0_GLORO</name>
<keyword evidence="2" id="KW-1185">Reference proteome</keyword>